<keyword evidence="2" id="KW-1185">Reference proteome</keyword>
<evidence type="ECO:0000313" key="2">
    <source>
        <dbReference type="Proteomes" id="UP000688137"/>
    </source>
</evidence>
<gene>
    <name evidence="1" type="ORF">PPRIM_AZ9-3.1.T1330142</name>
</gene>
<dbReference type="AlphaFoldDB" id="A0A8S1PVW2"/>
<comment type="caution">
    <text evidence="1">The sequence shown here is derived from an EMBL/GenBank/DDBJ whole genome shotgun (WGS) entry which is preliminary data.</text>
</comment>
<reference evidence="1" key="1">
    <citation type="submission" date="2021-01" db="EMBL/GenBank/DDBJ databases">
        <authorList>
            <consortium name="Genoscope - CEA"/>
            <person name="William W."/>
        </authorList>
    </citation>
    <scope>NUCLEOTIDE SEQUENCE</scope>
</reference>
<name>A0A8S1PVW2_PARPR</name>
<dbReference type="Proteomes" id="UP000688137">
    <property type="component" value="Unassembled WGS sequence"/>
</dbReference>
<organism evidence="1 2">
    <name type="scientific">Paramecium primaurelia</name>
    <dbReference type="NCBI Taxonomy" id="5886"/>
    <lineage>
        <taxon>Eukaryota</taxon>
        <taxon>Sar</taxon>
        <taxon>Alveolata</taxon>
        <taxon>Ciliophora</taxon>
        <taxon>Intramacronucleata</taxon>
        <taxon>Oligohymenophorea</taxon>
        <taxon>Peniculida</taxon>
        <taxon>Parameciidae</taxon>
        <taxon>Paramecium</taxon>
    </lineage>
</organism>
<protein>
    <submittedName>
        <fullName evidence="1">Uncharacterized protein</fullName>
    </submittedName>
</protein>
<sequence>MTTIRQYFIQRLQTYKNQLYYKQIAYLRPWQNHLELQKVEFTFVKQMQFLILQSQVINQQRKKSQNQQTFYKFKSLITSHRKRLIDSFQRAEIATNVL</sequence>
<proteinExistence type="predicted"/>
<evidence type="ECO:0000313" key="1">
    <source>
        <dbReference type="EMBL" id="CAD8107385.1"/>
    </source>
</evidence>
<accession>A0A8S1PVW2</accession>
<dbReference type="EMBL" id="CAJJDM010000136">
    <property type="protein sequence ID" value="CAD8107385.1"/>
    <property type="molecule type" value="Genomic_DNA"/>
</dbReference>